<sequence>MRSGLKSAILYISKDKFDLWGQSFSQVLSFVFPLDLVRDLEVINHEGLIISVQSFIERNKIPPLKIVIVLSDTICFEKEVPENGNPFEREDILNSFADMVPFDRVSRKILKIEGKQRIIGTNKILWDTIRESFTNQGSVIPAVVPSSALSIPDILSNFNPKYARVAFTKAENLREANFFENTGETGGLSPSSSKPVNHTREIILGGVFLLLLIILVVLIIVMKPFSPSNEPEIPPSTEVQGATSEKNLIVYVTASEKEQEVADSLEKSLILKGFKEIRINFSHSAVGEIKTISFSPDITDEKRNAVISSVKTLFDNIKINTSVTEYNEVHIEL</sequence>
<dbReference type="STRING" id="1798382.A3D77_01165"/>
<reference evidence="2 3" key="1">
    <citation type="journal article" date="2016" name="Nat. Commun.">
        <title>Thousands of microbial genomes shed light on interconnected biogeochemical processes in an aquifer system.</title>
        <authorList>
            <person name="Anantharaman K."/>
            <person name="Brown C.T."/>
            <person name="Hug L.A."/>
            <person name="Sharon I."/>
            <person name="Castelle C.J."/>
            <person name="Probst A.J."/>
            <person name="Thomas B.C."/>
            <person name="Singh A."/>
            <person name="Wilkins M.J."/>
            <person name="Karaoz U."/>
            <person name="Brodie E.L."/>
            <person name="Williams K.H."/>
            <person name="Hubbard S.S."/>
            <person name="Banfield J.F."/>
        </authorList>
    </citation>
    <scope>NUCLEOTIDE SEQUENCE [LARGE SCALE GENOMIC DNA]</scope>
</reference>
<gene>
    <name evidence="2" type="ORF">A3D77_01165</name>
</gene>
<comment type="caution">
    <text evidence="2">The sequence shown here is derived from an EMBL/GenBank/DDBJ whole genome shotgun (WGS) entry which is preliminary data.</text>
</comment>
<name>A0A1F5ZJN3_9BACT</name>
<dbReference type="EMBL" id="MFJL01000046">
    <property type="protein sequence ID" value="OGG12525.1"/>
    <property type="molecule type" value="Genomic_DNA"/>
</dbReference>
<organism evidence="2 3">
    <name type="scientific">Candidatus Gottesmanbacteria bacterium RIFCSPHIGHO2_02_FULL_39_11</name>
    <dbReference type="NCBI Taxonomy" id="1798382"/>
    <lineage>
        <taxon>Bacteria</taxon>
        <taxon>Candidatus Gottesmaniibacteriota</taxon>
    </lineage>
</organism>
<feature type="transmembrane region" description="Helical" evidence="1">
    <location>
        <begin position="202"/>
        <end position="222"/>
    </location>
</feature>
<dbReference type="AlphaFoldDB" id="A0A1F5ZJN3"/>
<accession>A0A1F5ZJN3</accession>
<keyword evidence="1" id="KW-0812">Transmembrane</keyword>
<dbReference type="Proteomes" id="UP000176923">
    <property type="component" value="Unassembled WGS sequence"/>
</dbReference>
<keyword evidence="1" id="KW-0472">Membrane</keyword>
<evidence type="ECO:0000256" key="1">
    <source>
        <dbReference type="SAM" id="Phobius"/>
    </source>
</evidence>
<proteinExistence type="predicted"/>
<protein>
    <recommendedName>
        <fullName evidence="4">LytR/CpsA/Psr regulator C-terminal domain-containing protein</fullName>
    </recommendedName>
</protein>
<evidence type="ECO:0000313" key="2">
    <source>
        <dbReference type="EMBL" id="OGG12525.1"/>
    </source>
</evidence>
<evidence type="ECO:0000313" key="3">
    <source>
        <dbReference type="Proteomes" id="UP000176923"/>
    </source>
</evidence>
<keyword evidence="1" id="KW-1133">Transmembrane helix</keyword>
<evidence type="ECO:0008006" key="4">
    <source>
        <dbReference type="Google" id="ProtNLM"/>
    </source>
</evidence>